<sequence length="466" mass="51944">MVSRADGGQIVPWFSCDEWQETAKLIFSDDVADQLRGLQNLRLWKARCETLPTGADATMVLICALEGHKLNVNLDDLSQRLALSAALTRFLNQVLTTGPTKTQFSKTMFAKARNVDIPGWIVKLRHEAAHGQSLPALELLLRAVDFGLNWLRWNYWDVEPVDWVQQSASQAPLAEMIDKWEALGACQQAGYKRITSLPAEDLRASNAGIRTVREAISVLEQKILSSSVDNPEHLLSAVLTSQTLLTPPPGLYGKEELPSTLVAQWRPLLGALHAARLLPRLLVKLHERNSRLAALWVLYLLDLIEKLQTAQQELRTAGLVIRETANLADYVQKRGEPLAVTVSDLDPEWSLLVAAPTVKEMKAVCVEVAANPNKNGRIYLDKLLSMASFENGAKAKVNQLWRIYFGEMPGGEGEGDIKTVDDLVKKAPVSRDGDKWIKLEEWNAKAVGVMAWQDSVDLELNYDTWE</sequence>
<dbReference type="PANTHER" id="PTHR15002:SF0">
    <property type="entry name" value="RIBOSOMAL BIOGENESIS PROTEIN LAS1L"/>
    <property type="match status" value="1"/>
</dbReference>
<dbReference type="Pfam" id="PF04031">
    <property type="entry name" value="Las1"/>
    <property type="match status" value="1"/>
</dbReference>
<comment type="caution">
    <text evidence="1">The sequence shown here is derived from an EMBL/GenBank/DDBJ whole genome shotgun (WGS) entry which is preliminary data.</text>
</comment>
<dbReference type="GO" id="GO:0090730">
    <property type="term" value="C:Las1 complex"/>
    <property type="evidence" value="ECO:0007669"/>
    <property type="project" value="InterPro"/>
</dbReference>
<dbReference type="GO" id="GO:0004519">
    <property type="term" value="F:endonuclease activity"/>
    <property type="evidence" value="ECO:0007669"/>
    <property type="project" value="InterPro"/>
</dbReference>
<dbReference type="GO" id="GO:0000460">
    <property type="term" value="P:maturation of 5.8S rRNA"/>
    <property type="evidence" value="ECO:0007669"/>
    <property type="project" value="TreeGrafter"/>
</dbReference>
<protein>
    <recommendedName>
        <fullName evidence="3">Las1-domain-containing protein</fullName>
    </recommendedName>
</protein>
<dbReference type="Proteomes" id="UP000494165">
    <property type="component" value="Unassembled WGS sequence"/>
</dbReference>
<accession>A0A8S1D3I5</accession>
<dbReference type="AlphaFoldDB" id="A0A8S1D3I5"/>
<dbReference type="GO" id="GO:0000470">
    <property type="term" value="P:maturation of LSU-rRNA"/>
    <property type="evidence" value="ECO:0007669"/>
    <property type="project" value="TreeGrafter"/>
</dbReference>
<dbReference type="OrthoDB" id="10263222at2759"/>
<dbReference type="PANTHER" id="PTHR15002">
    <property type="entry name" value="RIBOSOMAL BIOGENESIS PROTEIN LAS1L"/>
    <property type="match status" value="1"/>
</dbReference>
<proteinExistence type="predicted"/>
<name>A0A8S1D3I5_9INSE</name>
<evidence type="ECO:0008006" key="3">
    <source>
        <dbReference type="Google" id="ProtNLM"/>
    </source>
</evidence>
<reference evidence="1 2" key="1">
    <citation type="submission" date="2020-04" db="EMBL/GenBank/DDBJ databases">
        <authorList>
            <person name="Alioto T."/>
            <person name="Alioto T."/>
            <person name="Gomez Garrido J."/>
        </authorList>
    </citation>
    <scope>NUCLEOTIDE SEQUENCE [LARGE SCALE GENOMIC DNA]</scope>
</reference>
<evidence type="ECO:0000313" key="2">
    <source>
        <dbReference type="Proteomes" id="UP000494165"/>
    </source>
</evidence>
<dbReference type="InterPro" id="IPR007174">
    <property type="entry name" value="Las1"/>
</dbReference>
<keyword evidence="2" id="KW-1185">Reference proteome</keyword>
<evidence type="ECO:0000313" key="1">
    <source>
        <dbReference type="EMBL" id="CAB3375413.1"/>
    </source>
</evidence>
<organism evidence="1 2">
    <name type="scientific">Cloeon dipterum</name>
    <dbReference type="NCBI Taxonomy" id="197152"/>
    <lineage>
        <taxon>Eukaryota</taxon>
        <taxon>Metazoa</taxon>
        <taxon>Ecdysozoa</taxon>
        <taxon>Arthropoda</taxon>
        <taxon>Hexapoda</taxon>
        <taxon>Insecta</taxon>
        <taxon>Pterygota</taxon>
        <taxon>Palaeoptera</taxon>
        <taxon>Ephemeroptera</taxon>
        <taxon>Pisciforma</taxon>
        <taxon>Baetidae</taxon>
        <taxon>Cloeon</taxon>
    </lineage>
</organism>
<gene>
    <name evidence="1" type="ORF">CLODIP_2_CD08632</name>
</gene>
<dbReference type="EMBL" id="CADEPI010000111">
    <property type="protein sequence ID" value="CAB3375413.1"/>
    <property type="molecule type" value="Genomic_DNA"/>
</dbReference>
<dbReference type="GO" id="GO:0030687">
    <property type="term" value="C:preribosome, large subunit precursor"/>
    <property type="evidence" value="ECO:0007669"/>
    <property type="project" value="TreeGrafter"/>
</dbReference>